<proteinExistence type="predicted"/>
<dbReference type="AlphaFoldDB" id="A0A4Y2R0U0"/>
<keyword evidence="2" id="KW-1185">Reference proteome</keyword>
<comment type="caution">
    <text evidence="1">The sequence shown here is derived from an EMBL/GenBank/DDBJ whole genome shotgun (WGS) entry which is preliminary data.</text>
</comment>
<reference evidence="1 2" key="1">
    <citation type="journal article" date="2019" name="Sci. Rep.">
        <title>Orb-weaving spider Araneus ventricosus genome elucidates the spidroin gene catalogue.</title>
        <authorList>
            <person name="Kono N."/>
            <person name="Nakamura H."/>
            <person name="Ohtoshi R."/>
            <person name="Moran D.A.P."/>
            <person name="Shinohara A."/>
            <person name="Yoshida Y."/>
            <person name="Fujiwara M."/>
            <person name="Mori M."/>
            <person name="Tomita M."/>
            <person name="Arakawa K."/>
        </authorList>
    </citation>
    <scope>NUCLEOTIDE SEQUENCE [LARGE SCALE GENOMIC DNA]</scope>
</reference>
<name>A0A4Y2R0U0_ARAVE</name>
<gene>
    <name evidence="1" type="ORF">AVEN_154470_1</name>
</gene>
<dbReference type="Proteomes" id="UP000499080">
    <property type="component" value="Unassembled WGS sequence"/>
</dbReference>
<organism evidence="1 2">
    <name type="scientific">Araneus ventricosus</name>
    <name type="common">Orbweaver spider</name>
    <name type="synonym">Epeira ventricosa</name>
    <dbReference type="NCBI Taxonomy" id="182803"/>
    <lineage>
        <taxon>Eukaryota</taxon>
        <taxon>Metazoa</taxon>
        <taxon>Ecdysozoa</taxon>
        <taxon>Arthropoda</taxon>
        <taxon>Chelicerata</taxon>
        <taxon>Arachnida</taxon>
        <taxon>Araneae</taxon>
        <taxon>Araneomorphae</taxon>
        <taxon>Entelegynae</taxon>
        <taxon>Araneoidea</taxon>
        <taxon>Araneidae</taxon>
        <taxon>Araneus</taxon>
    </lineage>
</organism>
<evidence type="ECO:0000313" key="1">
    <source>
        <dbReference type="EMBL" id="GBN69009.1"/>
    </source>
</evidence>
<dbReference type="EMBL" id="BGPR01015383">
    <property type="protein sequence ID" value="GBN69009.1"/>
    <property type="molecule type" value="Genomic_DNA"/>
</dbReference>
<evidence type="ECO:0000313" key="2">
    <source>
        <dbReference type="Proteomes" id="UP000499080"/>
    </source>
</evidence>
<sequence>MAPNILNGIEVRTLVGVLIIGDSDIKPRVCRYEHCALYYPDRVCNGICPFSQHSFKFCFKMPKYKYLSIIPLINVNSPHPRHSPRPSGYHHHVLQKESDSSFLVHYWIFAIPFASHRFH</sequence>
<accession>A0A4Y2R0U0</accession>
<protein>
    <submittedName>
        <fullName evidence="1">Uncharacterized protein</fullName>
    </submittedName>
</protein>